<evidence type="ECO:0000256" key="1">
    <source>
        <dbReference type="SAM" id="MobiDB-lite"/>
    </source>
</evidence>
<gene>
    <name evidence="2" type="ORF">CCHR01_00796</name>
</gene>
<sequence length="215" mass="23884">MSFVVVLLSAYSSRPFSRAHHAIPPETDLPHHFGDLQQPRREIPRQARCHSLTSGGNSCRDPARLHQLPISKSQAPVHANAKLPIPRFTRSTNQLRGNCLINHGCRGLFMIQHLPLLTADAAQKREMKTSTIQAAPIRRSRLNSTHPLRPTNRAKSSTPIPYPIRGLNLRPQHPKPPKPKSEKPREARRSRPKISPNSATPPIPGFACLIGSSIP</sequence>
<organism evidence="2 3">
    <name type="scientific">Colletotrichum chrysophilum</name>
    <dbReference type="NCBI Taxonomy" id="1836956"/>
    <lineage>
        <taxon>Eukaryota</taxon>
        <taxon>Fungi</taxon>
        <taxon>Dikarya</taxon>
        <taxon>Ascomycota</taxon>
        <taxon>Pezizomycotina</taxon>
        <taxon>Sordariomycetes</taxon>
        <taxon>Hypocreomycetidae</taxon>
        <taxon>Glomerellales</taxon>
        <taxon>Glomerellaceae</taxon>
        <taxon>Colletotrichum</taxon>
        <taxon>Colletotrichum gloeosporioides species complex</taxon>
    </lineage>
</organism>
<comment type="caution">
    <text evidence="2">The sequence shown here is derived from an EMBL/GenBank/DDBJ whole genome shotgun (WGS) entry which is preliminary data.</text>
</comment>
<dbReference type="EMBL" id="JAQOWY010000007">
    <property type="protein sequence ID" value="KAK1856617.1"/>
    <property type="molecule type" value="Genomic_DNA"/>
</dbReference>
<dbReference type="AlphaFoldDB" id="A0AAD9AZB8"/>
<proteinExistence type="predicted"/>
<name>A0AAD9AZB8_9PEZI</name>
<reference evidence="2" key="1">
    <citation type="submission" date="2023-01" db="EMBL/GenBank/DDBJ databases">
        <title>Colletotrichum chrysophilum M932 genome sequence.</title>
        <authorList>
            <person name="Baroncelli R."/>
        </authorList>
    </citation>
    <scope>NUCLEOTIDE SEQUENCE</scope>
    <source>
        <strain evidence="2">M932</strain>
    </source>
</reference>
<evidence type="ECO:0000313" key="2">
    <source>
        <dbReference type="EMBL" id="KAK1856617.1"/>
    </source>
</evidence>
<protein>
    <submittedName>
        <fullName evidence="2">Uncharacterized protein</fullName>
    </submittedName>
</protein>
<evidence type="ECO:0000313" key="3">
    <source>
        <dbReference type="Proteomes" id="UP001243330"/>
    </source>
</evidence>
<keyword evidence="3" id="KW-1185">Reference proteome</keyword>
<dbReference type="Proteomes" id="UP001243330">
    <property type="component" value="Unassembled WGS sequence"/>
</dbReference>
<accession>A0AAD9AZB8</accession>
<feature type="region of interest" description="Disordered" evidence="1">
    <location>
        <begin position="127"/>
        <end position="215"/>
    </location>
</feature>
<feature type="compositionally biased region" description="Basic and acidic residues" evidence="1">
    <location>
        <begin position="179"/>
        <end position="189"/>
    </location>
</feature>